<evidence type="ECO:0000256" key="1">
    <source>
        <dbReference type="PROSITE-ProRule" id="PRU00182"/>
    </source>
</evidence>
<evidence type="ECO:0000313" key="3">
    <source>
        <dbReference type="EMBL" id="MBC8546816.1"/>
    </source>
</evidence>
<dbReference type="InterPro" id="IPR036986">
    <property type="entry name" value="S4_RNA-bd_sf"/>
</dbReference>
<dbReference type="GO" id="GO:0003723">
    <property type="term" value="F:RNA binding"/>
    <property type="evidence" value="ECO:0007669"/>
    <property type="project" value="UniProtKB-KW"/>
</dbReference>
<dbReference type="CDD" id="cd00165">
    <property type="entry name" value="S4"/>
    <property type="match status" value="1"/>
</dbReference>
<reference evidence="3" key="1">
    <citation type="submission" date="2020-08" db="EMBL/GenBank/DDBJ databases">
        <title>Genome public.</title>
        <authorList>
            <person name="Liu C."/>
            <person name="Sun Q."/>
        </authorList>
    </citation>
    <scope>NUCLEOTIDE SEQUENCE</scope>
    <source>
        <strain evidence="3">NSJ-31</strain>
    </source>
</reference>
<dbReference type="AlphaFoldDB" id="A0A926I519"/>
<dbReference type="Pfam" id="PF13275">
    <property type="entry name" value="S4_2"/>
    <property type="match status" value="1"/>
</dbReference>
<comment type="caution">
    <text evidence="3">The sequence shown here is derived from an EMBL/GenBank/DDBJ whole genome shotgun (WGS) entry which is preliminary data.</text>
</comment>
<evidence type="ECO:0000259" key="2">
    <source>
        <dbReference type="SMART" id="SM00363"/>
    </source>
</evidence>
<gene>
    <name evidence="3" type="ORF">H8711_07695</name>
</gene>
<dbReference type="SUPFAM" id="SSF55174">
    <property type="entry name" value="Alpha-L RNA-binding motif"/>
    <property type="match status" value="1"/>
</dbReference>
<dbReference type="EMBL" id="JACRST010000010">
    <property type="protein sequence ID" value="MBC8546816.1"/>
    <property type="molecule type" value="Genomic_DNA"/>
</dbReference>
<dbReference type="Proteomes" id="UP000653127">
    <property type="component" value="Unassembled WGS sequence"/>
</dbReference>
<dbReference type="SMART" id="SM00363">
    <property type="entry name" value="S4"/>
    <property type="match status" value="1"/>
</dbReference>
<organism evidence="3 4">
    <name type="scientific">Ligaoa zhengdingensis</name>
    <dbReference type="NCBI Taxonomy" id="2763658"/>
    <lineage>
        <taxon>Bacteria</taxon>
        <taxon>Bacillati</taxon>
        <taxon>Bacillota</taxon>
        <taxon>Clostridia</taxon>
        <taxon>Eubacteriales</taxon>
        <taxon>Oscillospiraceae</taxon>
        <taxon>Ligaoa</taxon>
    </lineage>
</organism>
<accession>A0A926I519</accession>
<keyword evidence="1" id="KW-0694">RNA-binding</keyword>
<dbReference type="PROSITE" id="PS50889">
    <property type="entry name" value="S4"/>
    <property type="match status" value="1"/>
</dbReference>
<proteinExistence type="predicted"/>
<dbReference type="InterPro" id="IPR002942">
    <property type="entry name" value="S4_RNA-bd"/>
</dbReference>
<evidence type="ECO:0000313" key="4">
    <source>
        <dbReference type="Proteomes" id="UP000653127"/>
    </source>
</evidence>
<name>A0A926I519_9FIRM</name>
<dbReference type="Gene3D" id="3.10.290.10">
    <property type="entry name" value="RNA-binding S4 domain"/>
    <property type="match status" value="1"/>
</dbReference>
<dbReference type="RefSeq" id="WP_249282894.1">
    <property type="nucleotide sequence ID" value="NZ_JACRST010000010.1"/>
</dbReference>
<sequence>MKTEKIAIHTGFIKLDQLLKFAGAVETGGQAKDAIQSGEVSVNGERCEMRGKKIRPGDRVALDGVEIEVVAGEN</sequence>
<keyword evidence="4" id="KW-1185">Reference proteome</keyword>
<feature type="domain" description="RNA-binding S4" evidence="2">
    <location>
        <begin position="13"/>
        <end position="71"/>
    </location>
</feature>
<protein>
    <submittedName>
        <fullName evidence="3">RNA-binding S4 domain-containing protein</fullName>
    </submittedName>
</protein>